<dbReference type="Proteomes" id="UP000799754">
    <property type="component" value="Unassembled WGS sequence"/>
</dbReference>
<gene>
    <name evidence="1" type="ORF">BU25DRAFT_452580</name>
</gene>
<evidence type="ECO:0000313" key="2">
    <source>
        <dbReference type="Proteomes" id="UP000799754"/>
    </source>
</evidence>
<keyword evidence="2" id="KW-1185">Reference proteome</keyword>
<comment type="caution">
    <text evidence="1">The sequence shown here is derived from an EMBL/GenBank/DDBJ whole genome shotgun (WGS) entry which is preliminary data.</text>
</comment>
<organism evidence="1 2">
    <name type="scientific">Macroventuria anomochaeta</name>
    <dbReference type="NCBI Taxonomy" id="301207"/>
    <lineage>
        <taxon>Eukaryota</taxon>
        <taxon>Fungi</taxon>
        <taxon>Dikarya</taxon>
        <taxon>Ascomycota</taxon>
        <taxon>Pezizomycotina</taxon>
        <taxon>Dothideomycetes</taxon>
        <taxon>Pleosporomycetidae</taxon>
        <taxon>Pleosporales</taxon>
        <taxon>Pleosporineae</taxon>
        <taxon>Didymellaceae</taxon>
        <taxon>Macroventuria</taxon>
    </lineage>
</organism>
<reference evidence="1" key="1">
    <citation type="journal article" date="2020" name="Stud. Mycol.">
        <title>101 Dothideomycetes genomes: a test case for predicting lifestyles and emergence of pathogens.</title>
        <authorList>
            <person name="Haridas S."/>
            <person name="Albert R."/>
            <person name="Binder M."/>
            <person name="Bloem J."/>
            <person name="Labutti K."/>
            <person name="Salamov A."/>
            <person name="Andreopoulos B."/>
            <person name="Baker S."/>
            <person name="Barry K."/>
            <person name="Bills G."/>
            <person name="Bluhm B."/>
            <person name="Cannon C."/>
            <person name="Castanera R."/>
            <person name="Culley D."/>
            <person name="Daum C."/>
            <person name="Ezra D."/>
            <person name="Gonzalez J."/>
            <person name="Henrissat B."/>
            <person name="Kuo A."/>
            <person name="Liang C."/>
            <person name="Lipzen A."/>
            <person name="Lutzoni F."/>
            <person name="Magnuson J."/>
            <person name="Mondo S."/>
            <person name="Nolan M."/>
            <person name="Ohm R."/>
            <person name="Pangilinan J."/>
            <person name="Park H.-J."/>
            <person name="Ramirez L."/>
            <person name="Alfaro M."/>
            <person name="Sun H."/>
            <person name="Tritt A."/>
            <person name="Yoshinaga Y."/>
            <person name="Zwiers L.-H."/>
            <person name="Turgeon B."/>
            <person name="Goodwin S."/>
            <person name="Spatafora J."/>
            <person name="Crous P."/>
            <person name="Grigoriev I."/>
        </authorList>
    </citation>
    <scope>NUCLEOTIDE SEQUENCE</scope>
    <source>
        <strain evidence="1">CBS 525.71</strain>
    </source>
</reference>
<dbReference type="EMBL" id="MU006753">
    <property type="protein sequence ID" value="KAF2621565.1"/>
    <property type="molecule type" value="Genomic_DNA"/>
</dbReference>
<name>A0ACB6RJH9_9PLEO</name>
<protein>
    <submittedName>
        <fullName evidence="1">Uncharacterized protein</fullName>
    </submittedName>
</protein>
<proteinExistence type="predicted"/>
<sequence length="235" mass="26874">MRTVHAPRQNPIADFIIASAADGTTVSVYRNETPIVYECVLSWCVKTVQSSYEEGIYKEDITGIQMNTTAGPLPWFTRDITTPYQNGTEMIYNDDISIITKAARLLACQTVFPSFLATKDNSTDLILRYKIWLDSPAYNRKLDINPWLAPNISAYLSRMATAITNQIRTVGSGNENVRRTAYSQEVFIRVQWAWFDSCSASYTQSGLLDRDYPEDIQEYRRKRNVEDISRVDTHI</sequence>
<accession>A0ACB6RJH9</accession>
<evidence type="ECO:0000313" key="1">
    <source>
        <dbReference type="EMBL" id="KAF2621565.1"/>
    </source>
</evidence>